<evidence type="ECO:0000313" key="5">
    <source>
        <dbReference type="Proteomes" id="UP000012040"/>
    </source>
</evidence>
<protein>
    <recommendedName>
        <fullName evidence="3">TfoX C-terminal domain-containing protein</fullName>
    </recommendedName>
</protein>
<evidence type="ECO:0000259" key="3">
    <source>
        <dbReference type="Pfam" id="PF04994"/>
    </source>
</evidence>
<feature type="compositionally biased region" description="Basic residues" evidence="1">
    <location>
        <begin position="124"/>
        <end position="134"/>
    </location>
</feature>
<evidence type="ECO:0000256" key="2">
    <source>
        <dbReference type="SAM" id="Phobius"/>
    </source>
</evidence>
<evidence type="ECO:0000313" key="4">
    <source>
        <dbReference type="EMBL" id="AGH94509.1"/>
    </source>
</evidence>
<dbReference type="HOGENOM" id="CLU_1084453_0_0_7"/>
<dbReference type="AlphaFoldDB" id="M4VN63"/>
<dbReference type="Gene3D" id="1.10.150.20">
    <property type="entry name" value="5' to 3' exonuclease, C-terminal subdomain"/>
    <property type="match status" value="1"/>
</dbReference>
<keyword evidence="2" id="KW-0812">Transmembrane</keyword>
<accession>M4VN63</accession>
<keyword evidence="2" id="KW-1133">Transmembrane helix</keyword>
<keyword evidence="2" id="KW-0472">Membrane</keyword>
<name>M4VN63_9BACT</name>
<dbReference type="RefSeq" id="WP_015468999.1">
    <property type="nucleotide sequence ID" value="NC_020813.1"/>
</dbReference>
<dbReference type="InterPro" id="IPR007077">
    <property type="entry name" value="TfoX_C"/>
</dbReference>
<dbReference type="PATRIC" id="fig|1184267.3.peg.291"/>
<dbReference type="EMBL" id="CP003537">
    <property type="protein sequence ID" value="AGH94509.1"/>
    <property type="molecule type" value="Genomic_DNA"/>
</dbReference>
<feature type="compositionally biased region" description="Basic and acidic residues" evidence="1">
    <location>
        <begin position="136"/>
        <end position="145"/>
    </location>
</feature>
<dbReference type="Pfam" id="PF04994">
    <property type="entry name" value="TfoX_C"/>
    <property type="match status" value="1"/>
</dbReference>
<organism evidence="4 5">
    <name type="scientific">Pseudobdellovibrio exovorus JSS</name>
    <dbReference type="NCBI Taxonomy" id="1184267"/>
    <lineage>
        <taxon>Bacteria</taxon>
        <taxon>Pseudomonadati</taxon>
        <taxon>Bdellovibrionota</taxon>
        <taxon>Bdellovibrionia</taxon>
        <taxon>Bdellovibrionales</taxon>
        <taxon>Pseudobdellovibrionaceae</taxon>
        <taxon>Pseudobdellovibrio</taxon>
    </lineage>
</organism>
<dbReference type="STRING" id="1184267.A11Q_289"/>
<feature type="region of interest" description="Disordered" evidence="1">
    <location>
        <begin position="119"/>
        <end position="145"/>
    </location>
</feature>
<dbReference type="eggNOG" id="ENOG5032NNX">
    <property type="taxonomic scope" value="Bacteria"/>
</dbReference>
<feature type="domain" description="TfoX C-terminal" evidence="3">
    <location>
        <begin position="169"/>
        <end position="243"/>
    </location>
</feature>
<dbReference type="KEGG" id="bex:A11Q_289"/>
<feature type="transmembrane region" description="Helical" evidence="2">
    <location>
        <begin position="23"/>
        <end position="41"/>
    </location>
</feature>
<proteinExistence type="predicted"/>
<dbReference type="Proteomes" id="UP000012040">
    <property type="component" value="Chromosome"/>
</dbReference>
<sequence length="256" mass="29883">MAKQLSELDWVESLLPKHYTRKAMFGGFAYYLNELLVLVIFESTGNRSYKNKKYKFEIWNGCMFPAERNYHEELQKKYDYLVNHPVLPKWLYIHLETENFEERVEDLMRQIRKGNPAFGVIPKSKAKKPKRTVSKSKTDKKATTNEVVDTRRPRMFSDEPAEDKLVKAKKISDLKNLGPVAEQAMHKAGIKTVSQFVKLGWKKSMNLLVKSNPKTCHALYAYSLIGALKNQEFTHISEEDKAEARNYMKELRSKKK</sequence>
<evidence type="ECO:0000256" key="1">
    <source>
        <dbReference type="SAM" id="MobiDB-lite"/>
    </source>
</evidence>
<gene>
    <name evidence="4" type="ORF">A11Q_289</name>
</gene>
<dbReference type="OrthoDB" id="121807at2"/>
<reference evidence="4 5" key="1">
    <citation type="journal article" date="2013" name="ISME J.">
        <title>By their genes ye shall know them: genomic signatures of predatory bacteria.</title>
        <authorList>
            <person name="Pasternak Z."/>
            <person name="Pietrokovski S."/>
            <person name="Rotem O."/>
            <person name="Gophna U."/>
            <person name="Lurie-Weinberger M.N."/>
            <person name="Jurkevitch E."/>
        </authorList>
    </citation>
    <scope>NUCLEOTIDE SEQUENCE [LARGE SCALE GENOMIC DNA]</scope>
    <source>
        <strain evidence="4 5">JSS</strain>
    </source>
</reference>
<keyword evidence="5" id="KW-1185">Reference proteome</keyword>